<name>A0ACD0NUR1_9BASI</name>
<protein>
    <submittedName>
        <fullName evidence="1">Uncharacterized protein</fullName>
    </submittedName>
</protein>
<evidence type="ECO:0000313" key="2">
    <source>
        <dbReference type="Proteomes" id="UP000245626"/>
    </source>
</evidence>
<dbReference type="EMBL" id="KZ820036">
    <property type="protein sequence ID" value="PWN49537.1"/>
    <property type="molecule type" value="Genomic_DNA"/>
</dbReference>
<accession>A0ACD0NUR1</accession>
<organism evidence="1 2">
    <name type="scientific">Violaceomyces palustris</name>
    <dbReference type="NCBI Taxonomy" id="1673888"/>
    <lineage>
        <taxon>Eukaryota</taxon>
        <taxon>Fungi</taxon>
        <taxon>Dikarya</taxon>
        <taxon>Basidiomycota</taxon>
        <taxon>Ustilaginomycotina</taxon>
        <taxon>Ustilaginomycetes</taxon>
        <taxon>Violaceomycetales</taxon>
        <taxon>Violaceomycetaceae</taxon>
        <taxon>Violaceomyces</taxon>
    </lineage>
</organism>
<evidence type="ECO:0000313" key="1">
    <source>
        <dbReference type="EMBL" id="PWN49537.1"/>
    </source>
</evidence>
<gene>
    <name evidence="1" type="ORF">IE53DRAFT_388225</name>
</gene>
<proteinExistence type="predicted"/>
<keyword evidence="2" id="KW-1185">Reference proteome</keyword>
<dbReference type="Proteomes" id="UP000245626">
    <property type="component" value="Unassembled WGS sequence"/>
</dbReference>
<reference evidence="1 2" key="1">
    <citation type="journal article" date="2018" name="Mol. Biol. Evol.">
        <title>Broad Genomic Sampling Reveals a Smut Pathogenic Ancestry of the Fungal Clade Ustilaginomycotina.</title>
        <authorList>
            <person name="Kijpornyongpan T."/>
            <person name="Mondo S.J."/>
            <person name="Barry K."/>
            <person name="Sandor L."/>
            <person name="Lee J."/>
            <person name="Lipzen A."/>
            <person name="Pangilinan J."/>
            <person name="LaButti K."/>
            <person name="Hainaut M."/>
            <person name="Henrissat B."/>
            <person name="Grigoriev I.V."/>
            <person name="Spatafora J.W."/>
            <person name="Aime M.C."/>
        </authorList>
    </citation>
    <scope>NUCLEOTIDE SEQUENCE [LARGE SCALE GENOMIC DNA]</scope>
    <source>
        <strain evidence="1 2">SA 807</strain>
    </source>
</reference>
<sequence length="303" mass="32682">MVADTSTPPPSNNGERSSLGGPSTMAPPPPPPPHTTNANVSSYKPSHSLPNFSSAPITNTNNEQNASSSSLINQTVLSLATPIPRQVDQQAYHLLTIEMTHTMIQAAIHSARRQIKAREELVSAGLLPPSTNNGSNLNSQTNPALTNSSSSFAKAQPPIQQEELDNLIQNRLESIGLQVGNSLALHLSKDRSRFGETLDVLKFVCKELWTTIWGKQVDNLRTNHRGVYVLQDNSFKPLTSISRPWLEGGGSAENEARREVKILLSFPVGLVRGALAALDVSSTVVAETSQAPQCTFHVKTLKG</sequence>